<dbReference type="CDD" id="cd00186">
    <property type="entry name" value="TOP1Ac"/>
    <property type="match status" value="1"/>
</dbReference>
<organism evidence="12 13">
    <name type="scientific">Sinimarinibacterium thermocellulolyticum</name>
    <dbReference type="NCBI Taxonomy" id="3170016"/>
    <lineage>
        <taxon>Bacteria</taxon>
        <taxon>Pseudomonadati</taxon>
        <taxon>Pseudomonadota</taxon>
        <taxon>Gammaproteobacteria</taxon>
        <taxon>Nevskiales</taxon>
        <taxon>Nevskiaceae</taxon>
        <taxon>Sinimarinibacterium</taxon>
    </lineage>
</organism>
<feature type="site" description="Interaction with DNA" evidence="8">
    <location>
        <position position="147"/>
    </location>
</feature>
<dbReference type="SMART" id="SM00437">
    <property type="entry name" value="TOP1Ac"/>
    <property type="match status" value="1"/>
</dbReference>
<evidence type="ECO:0000256" key="1">
    <source>
        <dbReference type="ARBA" id="ARBA00000213"/>
    </source>
</evidence>
<evidence type="ECO:0000256" key="8">
    <source>
        <dbReference type="HAMAP-Rule" id="MF_00952"/>
    </source>
</evidence>
<feature type="region of interest" description="Interaction with DNA" evidence="8">
    <location>
        <begin position="167"/>
        <end position="172"/>
    </location>
</feature>
<protein>
    <recommendedName>
        <fullName evidence="8">DNA topoisomerase 1</fullName>
        <ecNumber evidence="8">5.6.2.1</ecNumber>
    </recommendedName>
    <alternativeName>
        <fullName evidence="8">DNA topoisomerase I</fullName>
    </alternativeName>
</protein>
<evidence type="ECO:0000313" key="12">
    <source>
        <dbReference type="EMBL" id="MES0873076.1"/>
    </source>
</evidence>
<comment type="subunit">
    <text evidence="8">Monomer.</text>
</comment>
<evidence type="ECO:0000256" key="2">
    <source>
        <dbReference type="ARBA" id="ARBA00009446"/>
    </source>
</evidence>
<dbReference type="HAMAP" id="MF_00952">
    <property type="entry name" value="Topoisom_1_prok"/>
    <property type="match status" value="1"/>
</dbReference>
<dbReference type="PANTHER" id="PTHR42785">
    <property type="entry name" value="DNA TOPOISOMERASE, TYPE IA, CORE"/>
    <property type="match status" value="1"/>
</dbReference>
<feature type="site" description="Interaction with DNA" evidence="8">
    <location>
        <position position="144"/>
    </location>
</feature>
<dbReference type="InterPro" id="IPR006171">
    <property type="entry name" value="TOPRIM_dom"/>
</dbReference>
<dbReference type="RefSeq" id="WP_352887471.1">
    <property type="nucleotide sequence ID" value="NZ_JBEPIJ010000003.1"/>
</dbReference>
<accession>A0ABV2A855</accession>
<dbReference type="Gene3D" id="3.40.50.140">
    <property type="match status" value="1"/>
</dbReference>
<evidence type="ECO:0000256" key="9">
    <source>
        <dbReference type="SAM" id="MobiDB-lite"/>
    </source>
</evidence>
<dbReference type="EC" id="5.6.2.1" evidence="8"/>
<evidence type="ECO:0000313" key="13">
    <source>
        <dbReference type="Proteomes" id="UP001465331"/>
    </source>
</evidence>
<dbReference type="Gene3D" id="2.70.20.10">
    <property type="entry name" value="Topoisomerase I, domain 3"/>
    <property type="match status" value="1"/>
</dbReference>
<dbReference type="InterPro" id="IPR013825">
    <property type="entry name" value="Topo_IA_cen_sub2"/>
</dbReference>
<dbReference type="PROSITE" id="PS52039">
    <property type="entry name" value="TOPO_IA_2"/>
    <property type="match status" value="1"/>
</dbReference>
<keyword evidence="3" id="KW-0479">Metal-binding</keyword>
<dbReference type="SMART" id="SM00493">
    <property type="entry name" value="TOPRIM"/>
    <property type="match status" value="1"/>
</dbReference>
<dbReference type="CDD" id="cd03363">
    <property type="entry name" value="TOPRIM_TopoIA_TopoI"/>
    <property type="match status" value="1"/>
</dbReference>
<dbReference type="NCBIfam" id="TIGR01051">
    <property type="entry name" value="topA_bact"/>
    <property type="match status" value="1"/>
</dbReference>
<dbReference type="GO" id="GO:0003917">
    <property type="term" value="F:DNA topoisomerase type I (single strand cut, ATP-independent) activity"/>
    <property type="evidence" value="ECO:0007669"/>
    <property type="project" value="UniProtKB-EC"/>
</dbReference>
<dbReference type="InterPro" id="IPR023406">
    <property type="entry name" value="Topo_IA_AS"/>
</dbReference>
<dbReference type="InterPro" id="IPR034149">
    <property type="entry name" value="TOPRIM_TopoI"/>
</dbReference>
<feature type="compositionally biased region" description="Low complexity" evidence="9">
    <location>
        <begin position="781"/>
        <end position="800"/>
    </location>
</feature>
<dbReference type="EMBL" id="JBEPIJ010000003">
    <property type="protein sequence ID" value="MES0873076.1"/>
    <property type="molecule type" value="Genomic_DNA"/>
</dbReference>
<feature type="compositionally biased region" description="Basic residues" evidence="9">
    <location>
        <begin position="801"/>
        <end position="821"/>
    </location>
</feature>
<dbReference type="InterPro" id="IPR023405">
    <property type="entry name" value="Topo_IA_core_domain"/>
</dbReference>
<dbReference type="InterPro" id="IPR003601">
    <property type="entry name" value="Topo_IA_2"/>
</dbReference>
<feature type="site" description="Interaction with DNA" evidence="8">
    <location>
        <position position="33"/>
    </location>
</feature>
<dbReference type="Pfam" id="PF01131">
    <property type="entry name" value="Topoisom_bac"/>
    <property type="match status" value="1"/>
</dbReference>
<name>A0ABV2A855_9GAMM</name>
<dbReference type="PRINTS" id="PR00417">
    <property type="entry name" value="PRTPISMRASEI"/>
</dbReference>
<evidence type="ECO:0000256" key="5">
    <source>
        <dbReference type="ARBA" id="ARBA00023029"/>
    </source>
</evidence>
<keyword evidence="13" id="KW-1185">Reference proteome</keyword>
<feature type="site" description="Interaction with DNA" evidence="8">
    <location>
        <position position="509"/>
    </location>
</feature>
<dbReference type="SUPFAM" id="SSF56712">
    <property type="entry name" value="Prokaryotic type I DNA topoisomerase"/>
    <property type="match status" value="1"/>
</dbReference>
<dbReference type="InterPro" id="IPR028612">
    <property type="entry name" value="Topoisom_1_IA"/>
</dbReference>
<dbReference type="PROSITE" id="PS50880">
    <property type="entry name" value="TOPRIM"/>
    <property type="match status" value="1"/>
</dbReference>
<keyword evidence="4" id="KW-0460">Magnesium</keyword>
<dbReference type="Gene3D" id="1.10.460.10">
    <property type="entry name" value="Topoisomerase I, domain 2"/>
    <property type="match status" value="1"/>
</dbReference>
<comment type="caution">
    <text evidence="8">Lacks conserved residue(s) required for the propagation of feature annotation.</text>
</comment>
<dbReference type="PROSITE" id="PS00396">
    <property type="entry name" value="TOPO_IA_1"/>
    <property type="match status" value="1"/>
</dbReference>
<evidence type="ECO:0000256" key="4">
    <source>
        <dbReference type="ARBA" id="ARBA00022842"/>
    </source>
</evidence>
<reference evidence="12 13" key="1">
    <citation type="submission" date="2024-06" db="EMBL/GenBank/DDBJ databases">
        <authorList>
            <person name="Li Z."/>
            <person name="Jiang Y."/>
        </authorList>
    </citation>
    <scope>NUCLEOTIDE SEQUENCE [LARGE SCALE GENOMIC DNA]</scope>
    <source>
        <strain evidence="12 13">HSW-8</strain>
    </source>
</reference>
<proteinExistence type="inferred from homology"/>
<dbReference type="InterPro" id="IPR000380">
    <property type="entry name" value="Topo_IA"/>
</dbReference>
<feature type="site" description="Interaction with DNA" evidence="8">
    <location>
        <position position="313"/>
    </location>
</feature>
<dbReference type="InterPro" id="IPR003602">
    <property type="entry name" value="Topo_IA_DNA-bd_dom"/>
</dbReference>
<keyword evidence="5 8" id="KW-0799">Topoisomerase</keyword>
<feature type="site" description="Interaction with DNA" evidence="8">
    <location>
        <position position="143"/>
    </location>
</feature>
<evidence type="ECO:0000256" key="7">
    <source>
        <dbReference type="ARBA" id="ARBA00023235"/>
    </source>
</evidence>
<sequence length="821" mass="91131">MSKNLVIVESPAKAKTIKKYLGKGFEVLASYGHVRDLVPKDGAVDVTNGFDMKYQVIERNEKHVKAIAAALKDADELWLATDPDREGEAISWHLVELLREKKLLANKPVKRVVFYEITQREVQNAIKNPREISDDLVNAQQARRALDYLVGFNLSPLLWRKVQPGLSAGRVQSPALRLICEREEEIKAFVPREYWTLQASAQKKGEKDPQAFTAKLVELQGRKVEQFTLTNTVAALTAKNIIAKAAEGELVVTAVDKKQRRRSPAPPFTTSTLQQEANRKLGFSASRTMRAAQQLYEGVDLGGETVGLITYMRTDSVSLAQDALADIRKTIAAQFGAKALPDEPRHYKTKSKNAQEAHEAVRPTFASRLPKDVAPFLTPDQAKLYELIWKRTIACQMQQAVFDTVAVELAAGAGNTFRATGSVLVEPGFIAVYSQGTDTPSGKDEDEDDKRLPALEVGERVKLLDLIVDQHFTEPPPRYTEASLVKTLEEYDIGRPSTYASIISTLLARDYVRLDGKAFVPTDVGMIVNKFLTEHFARYVDYEFTAHLEDDLDAVSRGEKQWKPLLAEFWQAFKQRIDEKQELSRSEVSESRQLGIDPVSGKPVSARLGRYGPYVQIGTKDDADKPRFASLRANQRIDTLTLDEALALFALPRKLGQLPSGEEVEVNIGRFGPYVRYGSNFVSLKKDDDPYTIELPRAIELIEQKAAALEAATIKRYGDSGIRIVKGRFGPYITDGKRRARIPRGRDPESLSVLECEAYLAEAEKPAATVRARKAADKDVAATAPPKKAASKAPNNAAKKTASKAAKKVAKKAVKTTKAKR</sequence>
<dbReference type="InterPro" id="IPR025589">
    <property type="entry name" value="Toprim_C_rpt"/>
</dbReference>
<keyword evidence="6 8" id="KW-0238">DNA-binding</keyword>
<evidence type="ECO:0000259" key="10">
    <source>
        <dbReference type="PROSITE" id="PS50880"/>
    </source>
</evidence>
<dbReference type="SMART" id="SM00436">
    <property type="entry name" value="TOP1Bc"/>
    <property type="match status" value="1"/>
</dbReference>
<feature type="domain" description="Topo IA-type catalytic" evidence="11">
    <location>
        <begin position="133"/>
        <end position="577"/>
    </location>
</feature>
<comment type="similarity">
    <text evidence="2 8">Belongs to the type IA topoisomerase family.</text>
</comment>
<comment type="function">
    <text evidence="8">Releases the supercoiling and torsional tension of DNA, which is introduced during the DNA replication and transcription, by transiently cleaving and rejoining one strand of the DNA duplex. Introduces a single-strand break via transesterification at a target site in duplex DNA. The scissile phosphodiester is attacked by the catalytic tyrosine of the enzyme, resulting in the formation of a DNA-(5'-phosphotyrosyl)-enzyme intermediate and the expulsion of a 3'-OH DNA strand. The free DNA strand then undergoes passage around the unbroken strand, thus removing DNA supercoils. Finally, in the religation step, the DNA 3'-OH attacks the covalent intermediate to expel the active-site tyrosine and restore the DNA phosphodiester backbone.</text>
</comment>
<dbReference type="PANTHER" id="PTHR42785:SF1">
    <property type="entry name" value="DNA TOPOISOMERASE"/>
    <property type="match status" value="1"/>
</dbReference>
<dbReference type="Gene3D" id="1.10.290.10">
    <property type="entry name" value="Topoisomerase I, domain 4"/>
    <property type="match status" value="1"/>
</dbReference>
<dbReference type="Proteomes" id="UP001465331">
    <property type="component" value="Unassembled WGS sequence"/>
</dbReference>
<comment type="caution">
    <text evidence="12">The sequence shown here is derived from an EMBL/GenBank/DDBJ whole genome shotgun (WGS) entry which is preliminary data.</text>
</comment>
<keyword evidence="7 8" id="KW-0413">Isomerase</keyword>
<dbReference type="InterPro" id="IPR013826">
    <property type="entry name" value="Topo_IA_cen_sub3"/>
</dbReference>
<gene>
    <name evidence="8" type="primary">topA</name>
    <name evidence="12" type="ORF">ABSH63_03490</name>
</gene>
<evidence type="ECO:0000259" key="11">
    <source>
        <dbReference type="PROSITE" id="PS52039"/>
    </source>
</evidence>
<dbReference type="Pfam" id="PF13368">
    <property type="entry name" value="Toprim_C_rpt"/>
    <property type="match status" value="3"/>
</dbReference>
<feature type="region of interest" description="Disordered" evidence="9">
    <location>
        <begin position="773"/>
        <end position="821"/>
    </location>
</feature>
<dbReference type="NCBIfam" id="NF006451">
    <property type="entry name" value="PRK08780.1"/>
    <property type="match status" value="1"/>
</dbReference>
<dbReference type="InterPro" id="IPR013497">
    <property type="entry name" value="Topo_IA_cen"/>
</dbReference>
<comment type="catalytic activity">
    <reaction evidence="1 8">
        <text>ATP-independent breakage of single-stranded DNA, followed by passage and rejoining.</text>
        <dbReference type="EC" id="5.6.2.1"/>
    </reaction>
</comment>
<feature type="active site" description="O-(5'-phospho-DNA)-tyrosine intermediate" evidence="8">
    <location>
        <position position="311"/>
    </location>
</feature>
<feature type="site" description="Interaction with DNA" evidence="8">
    <location>
        <position position="159"/>
    </location>
</feature>
<evidence type="ECO:0000256" key="6">
    <source>
        <dbReference type="ARBA" id="ARBA00023125"/>
    </source>
</evidence>
<evidence type="ECO:0000256" key="3">
    <source>
        <dbReference type="ARBA" id="ARBA00022723"/>
    </source>
</evidence>
<dbReference type="Pfam" id="PF01751">
    <property type="entry name" value="Toprim"/>
    <property type="match status" value="1"/>
</dbReference>
<dbReference type="InterPro" id="IPR013824">
    <property type="entry name" value="Topo_IA_cen_sub1"/>
</dbReference>
<feature type="domain" description="Toprim" evidence="10">
    <location>
        <begin position="3"/>
        <end position="118"/>
    </location>
</feature>
<dbReference type="InterPro" id="IPR005733">
    <property type="entry name" value="TopoI_bac-type"/>
</dbReference>